<dbReference type="GO" id="GO:0006813">
    <property type="term" value="P:potassium ion transport"/>
    <property type="evidence" value="ECO:0007669"/>
    <property type="project" value="InterPro"/>
</dbReference>
<sequence>MPAESSIGNGNFEHVVVAIVNNIQASIFTTLVLKEIGGTRVWIKAQNMYHTEVHEKIGEDLVVHPKFNLGKRIAHNMASEKNIDFIDLSEDYCIVSEAKAGRGLELI</sequence>
<gene>
    <name evidence="2" type="ORF">EBO34_07360</name>
</gene>
<protein>
    <recommendedName>
        <fullName evidence="1">RCK N-terminal domain-containing protein</fullName>
    </recommendedName>
</protein>
<name>A0A3M7TW14_9BACI</name>
<proteinExistence type="predicted"/>
<keyword evidence="3" id="KW-1185">Reference proteome</keyword>
<reference evidence="2 3" key="1">
    <citation type="submission" date="2018-10" db="EMBL/GenBank/DDBJ databases">
        <title>Bacillus Keqinensis sp. nov., a moderately halophilic bacterium isolated from a saline-alkaline lake.</title>
        <authorList>
            <person name="Wang H."/>
        </authorList>
    </citation>
    <scope>NUCLEOTIDE SEQUENCE [LARGE SCALE GENOMIC DNA]</scope>
    <source>
        <strain evidence="2 3">KQ-3</strain>
    </source>
</reference>
<evidence type="ECO:0000313" key="3">
    <source>
        <dbReference type="Proteomes" id="UP000278746"/>
    </source>
</evidence>
<dbReference type="AlphaFoldDB" id="A0A3M7TW14"/>
<dbReference type="Proteomes" id="UP000278746">
    <property type="component" value="Unassembled WGS sequence"/>
</dbReference>
<dbReference type="EMBL" id="RHIB01000001">
    <property type="protein sequence ID" value="RNA69746.1"/>
    <property type="molecule type" value="Genomic_DNA"/>
</dbReference>
<dbReference type="Gene3D" id="3.40.50.720">
    <property type="entry name" value="NAD(P)-binding Rossmann-like Domain"/>
    <property type="match status" value="1"/>
</dbReference>
<dbReference type="InterPro" id="IPR036291">
    <property type="entry name" value="NAD(P)-bd_dom_sf"/>
</dbReference>
<dbReference type="SUPFAM" id="SSF51735">
    <property type="entry name" value="NAD(P)-binding Rossmann-fold domains"/>
    <property type="match status" value="1"/>
</dbReference>
<evidence type="ECO:0000313" key="2">
    <source>
        <dbReference type="EMBL" id="RNA69746.1"/>
    </source>
</evidence>
<dbReference type="InterPro" id="IPR003148">
    <property type="entry name" value="RCK_N"/>
</dbReference>
<dbReference type="OrthoDB" id="9776294at2"/>
<evidence type="ECO:0000259" key="1">
    <source>
        <dbReference type="Pfam" id="PF02254"/>
    </source>
</evidence>
<organism evidence="2 3">
    <name type="scientific">Alteribacter keqinensis</name>
    <dbReference type="NCBI Taxonomy" id="2483800"/>
    <lineage>
        <taxon>Bacteria</taxon>
        <taxon>Bacillati</taxon>
        <taxon>Bacillota</taxon>
        <taxon>Bacilli</taxon>
        <taxon>Bacillales</taxon>
        <taxon>Bacillaceae</taxon>
        <taxon>Alteribacter</taxon>
    </lineage>
</organism>
<comment type="caution">
    <text evidence="2">The sequence shown here is derived from an EMBL/GenBank/DDBJ whole genome shotgun (WGS) entry which is preliminary data.</text>
</comment>
<feature type="domain" description="RCK N-terminal" evidence="1">
    <location>
        <begin position="8"/>
        <end position="65"/>
    </location>
</feature>
<accession>A0A3M7TW14</accession>
<dbReference type="Pfam" id="PF02254">
    <property type="entry name" value="TrkA_N"/>
    <property type="match status" value="1"/>
</dbReference>